<gene>
    <name evidence="1" type="ORF">JAAARDRAFT_33447</name>
</gene>
<dbReference type="Proteomes" id="UP000027265">
    <property type="component" value="Unassembled WGS sequence"/>
</dbReference>
<dbReference type="InterPro" id="IPR032675">
    <property type="entry name" value="LRR_dom_sf"/>
</dbReference>
<proteinExistence type="predicted"/>
<keyword evidence="2" id="KW-1185">Reference proteome</keyword>
<dbReference type="InParanoid" id="A0A067Q175"/>
<protein>
    <submittedName>
        <fullName evidence="1">Uncharacterized protein</fullName>
    </submittedName>
</protein>
<reference evidence="2" key="1">
    <citation type="journal article" date="2014" name="Proc. Natl. Acad. Sci. U.S.A.">
        <title>Extensive sampling of basidiomycete genomes demonstrates inadequacy of the white-rot/brown-rot paradigm for wood decay fungi.</title>
        <authorList>
            <person name="Riley R."/>
            <person name="Salamov A.A."/>
            <person name="Brown D.W."/>
            <person name="Nagy L.G."/>
            <person name="Floudas D."/>
            <person name="Held B.W."/>
            <person name="Levasseur A."/>
            <person name="Lombard V."/>
            <person name="Morin E."/>
            <person name="Otillar R."/>
            <person name="Lindquist E.A."/>
            <person name="Sun H."/>
            <person name="LaButti K.M."/>
            <person name="Schmutz J."/>
            <person name="Jabbour D."/>
            <person name="Luo H."/>
            <person name="Baker S.E."/>
            <person name="Pisabarro A.G."/>
            <person name="Walton J.D."/>
            <person name="Blanchette R.A."/>
            <person name="Henrissat B."/>
            <person name="Martin F."/>
            <person name="Cullen D."/>
            <person name="Hibbett D.S."/>
            <person name="Grigoriev I.V."/>
        </authorList>
    </citation>
    <scope>NUCLEOTIDE SEQUENCE [LARGE SCALE GENOMIC DNA]</scope>
    <source>
        <strain evidence="2">MUCL 33604</strain>
    </source>
</reference>
<evidence type="ECO:0000313" key="2">
    <source>
        <dbReference type="Proteomes" id="UP000027265"/>
    </source>
</evidence>
<sequence length="491" mass="54913">MKGGGVEVTKSRDLQWGLPRGKGMRLFRRQQPKGANSVPAPIAPTGTHIPPEILAEIFNCLRLTDEASRSLGTGLHWSCYDRHFTSTLGDLRSAILVCRSWYASGVEFLYRNPRIASTCSVRSLKGAVATNPSLGAFVQSIVVKELFHHHDPPRPRRFFHRGSRSPVIGLSQIMKACPNLHSISIGYASNAPRTSPAPYRLLSGLPHLSGLKRLCLSGSYTLDVHHSSLIPYGSLPNLEELYIERTIIDWKAPYPSLPSLRTFHLSSSRCNRHASMFPSNSTNLQNVILENTFSYYRGRNHIEQLYQFTHTLTSLAILQSCAVIIRTIFDPSKFEKLQHLTLDLRAFIRSRLSNLLDYAIVPNLQFDQLPPGLVTLTIMVPFYEDFSGATSAYAEDLQRSICQLLTQAFRSGSIPSLKSIYIEGSTAIWGSTEEEFAILLESKGIKATFVLADATASREDLFELLLLRRSHLRSQDFGGRLIPFGQPWQPS</sequence>
<dbReference type="AlphaFoldDB" id="A0A067Q175"/>
<organism evidence="1 2">
    <name type="scientific">Jaapia argillacea MUCL 33604</name>
    <dbReference type="NCBI Taxonomy" id="933084"/>
    <lineage>
        <taxon>Eukaryota</taxon>
        <taxon>Fungi</taxon>
        <taxon>Dikarya</taxon>
        <taxon>Basidiomycota</taxon>
        <taxon>Agaricomycotina</taxon>
        <taxon>Agaricomycetes</taxon>
        <taxon>Agaricomycetidae</taxon>
        <taxon>Jaapiales</taxon>
        <taxon>Jaapiaceae</taxon>
        <taxon>Jaapia</taxon>
    </lineage>
</organism>
<dbReference type="OrthoDB" id="3258555at2759"/>
<accession>A0A067Q175</accession>
<evidence type="ECO:0000313" key="1">
    <source>
        <dbReference type="EMBL" id="KDQ59880.1"/>
    </source>
</evidence>
<name>A0A067Q175_9AGAM</name>
<dbReference type="HOGENOM" id="CLU_044232_0_0_1"/>
<dbReference type="EMBL" id="KL197715">
    <property type="protein sequence ID" value="KDQ59880.1"/>
    <property type="molecule type" value="Genomic_DNA"/>
</dbReference>
<dbReference type="Gene3D" id="3.80.10.10">
    <property type="entry name" value="Ribonuclease Inhibitor"/>
    <property type="match status" value="1"/>
</dbReference>
<dbReference type="SUPFAM" id="SSF52047">
    <property type="entry name" value="RNI-like"/>
    <property type="match status" value="1"/>
</dbReference>